<organism evidence="1 2">
    <name type="scientific">Halobacillus litoralis</name>
    <dbReference type="NCBI Taxonomy" id="45668"/>
    <lineage>
        <taxon>Bacteria</taxon>
        <taxon>Bacillati</taxon>
        <taxon>Bacillota</taxon>
        <taxon>Bacilli</taxon>
        <taxon>Bacillales</taxon>
        <taxon>Bacillaceae</taxon>
        <taxon>Halobacillus</taxon>
    </lineage>
</organism>
<name>A0A845FBD8_9BACI</name>
<comment type="caution">
    <text evidence="1">The sequence shown here is derived from an EMBL/GenBank/DDBJ whole genome shotgun (WGS) entry which is preliminary data.</text>
</comment>
<evidence type="ECO:0000313" key="2">
    <source>
        <dbReference type="Proteomes" id="UP000450457"/>
    </source>
</evidence>
<dbReference type="EMBL" id="WMFA01000004">
    <property type="protein sequence ID" value="MYL71653.1"/>
    <property type="molecule type" value="Genomic_DNA"/>
</dbReference>
<dbReference type="OrthoDB" id="1909991at2"/>
<dbReference type="Proteomes" id="UP000450457">
    <property type="component" value="Unassembled WGS sequence"/>
</dbReference>
<evidence type="ECO:0000313" key="1">
    <source>
        <dbReference type="EMBL" id="MYL71653.1"/>
    </source>
</evidence>
<sequence>MVVIVLLSSCSPGTGEGGQLDRRQVLSMNPDADFVELENGNVYTHGAEWISEKKLTKGEEIAIVEEGMASDLPPGTILYESKEIPAILIAEYGGITKRYHLAMGE</sequence>
<reference evidence="1 2" key="1">
    <citation type="submission" date="2019-11" db="EMBL/GenBank/DDBJ databases">
        <title>Genome sequences of 17 halophilic strains isolated from different environments.</title>
        <authorList>
            <person name="Furrow R.E."/>
        </authorList>
    </citation>
    <scope>NUCLEOTIDE SEQUENCE [LARGE SCALE GENOMIC DNA]</scope>
    <source>
        <strain evidence="1 2">SL-4</strain>
    </source>
</reference>
<accession>A0A845FBD8</accession>
<protein>
    <submittedName>
        <fullName evidence="1">Uncharacterized protein</fullName>
    </submittedName>
</protein>
<proteinExistence type="predicted"/>
<gene>
    <name evidence="1" type="ORF">GLW00_12365</name>
</gene>
<dbReference type="AlphaFoldDB" id="A0A845FBD8"/>